<dbReference type="GO" id="GO:0016787">
    <property type="term" value="F:hydrolase activity"/>
    <property type="evidence" value="ECO:0007669"/>
    <property type="project" value="UniProtKB-KW"/>
</dbReference>
<sequence>MNKLLEVAMSEEWFEKEGLEQEPAIWEDGIRIDTGSGKFEWWYFDAHLDDGTTVVAIFFTKSYANIKVPLTPLVKLSITTPEGKTYLKLIEFPKGDFMASDKQCDIKVANNWVKGDLKTYNLHIDFEEISADLQFNRVVPSWRPGVGKCFFGEAKKEFFAWFVPIPYGTVSGKLKFEGKEHEVMGTGYHDHNWGNVPLTKVIDHWYWGRVDIGEYKAIFFEMISAKKYCYERVNLFMFAKGDKILIGDGSKLTLEKSDYITHRGGKKYPEQLTFHWKDKNDSIEINISNPELIDDRSLLSGMPFLKRKIAGVVVNPYYFRFNGKTEININYKDIKENVKDKSLYEIMMLK</sequence>
<dbReference type="Gene3D" id="2.40.370.10">
    <property type="entry name" value="AttH-like domain"/>
    <property type="match status" value="1"/>
</dbReference>
<name>A0A1H0Q9A3_9CLOT</name>
<keyword evidence="4" id="KW-1185">Reference proteome</keyword>
<dbReference type="InterPro" id="IPR033394">
    <property type="entry name" value="Svf1-like_C"/>
</dbReference>
<dbReference type="AlphaFoldDB" id="A0A1H0Q9A3"/>
<gene>
    <name evidence="3" type="ORF">SAMN04488529_102267</name>
</gene>
<dbReference type="Proteomes" id="UP000198597">
    <property type="component" value="Unassembled WGS sequence"/>
</dbReference>
<organism evidence="3 4">
    <name type="scientific">Clostridium gasigenes</name>
    <dbReference type="NCBI Taxonomy" id="94869"/>
    <lineage>
        <taxon>Bacteria</taxon>
        <taxon>Bacillati</taxon>
        <taxon>Bacillota</taxon>
        <taxon>Clostridia</taxon>
        <taxon>Eubacteriales</taxon>
        <taxon>Clostridiaceae</taxon>
        <taxon>Clostridium</taxon>
    </lineage>
</organism>
<protein>
    <submittedName>
        <fullName evidence="3">Predicted secreted hydrolase</fullName>
    </submittedName>
</protein>
<dbReference type="Pfam" id="PF07143">
    <property type="entry name" value="CrtC"/>
    <property type="match status" value="1"/>
</dbReference>
<dbReference type="OrthoDB" id="5491608at2"/>
<evidence type="ECO:0000259" key="1">
    <source>
        <dbReference type="Pfam" id="PF07143"/>
    </source>
</evidence>
<dbReference type="InterPro" id="IPR023374">
    <property type="entry name" value="AttH-like_dom_sf"/>
</dbReference>
<dbReference type="SUPFAM" id="SSF159245">
    <property type="entry name" value="AttH-like"/>
    <property type="match status" value="1"/>
</dbReference>
<dbReference type="STRING" id="94869.SAMN04488529_102267"/>
<feature type="domain" description="Svf1-like C-terminal" evidence="2">
    <location>
        <begin position="207"/>
        <end position="336"/>
    </location>
</feature>
<accession>A0A1H0Q9A3</accession>
<feature type="domain" description="AttH" evidence="1">
    <location>
        <begin position="40"/>
        <end position="195"/>
    </location>
</feature>
<evidence type="ECO:0000313" key="3">
    <source>
        <dbReference type="EMBL" id="SDP13973.1"/>
    </source>
</evidence>
<dbReference type="EMBL" id="FNJM01000002">
    <property type="protein sequence ID" value="SDP13973.1"/>
    <property type="molecule type" value="Genomic_DNA"/>
</dbReference>
<reference evidence="3 4" key="1">
    <citation type="submission" date="2016-10" db="EMBL/GenBank/DDBJ databases">
        <authorList>
            <person name="de Groot N.N."/>
        </authorList>
    </citation>
    <scope>NUCLEOTIDE SEQUENCE [LARGE SCALE GENOMIC DNA]</scope>
    <source>
        <strain evidence="3 4">DSM 12272</strain>
    </source>
</reference>
<dbReference type="Pfam" id="PF17187">
    <property type="entry name" value="Svf1_C"/>
    <property type="match status" value="1"/>
</dbReference>
<keyword evidence="3" id="KW-0378">Hydrolase</keyword>
<proteinExistence type="predicted"/>
<dbReference type="InterPro" id="IPR010791">
    <property type="entry name" value="AttH_dom"/>
</dbReference>
<evidence type="ECO:0000259" key="2">
    <source>
        <dbReference type="Pfam" id="PF17187"/>
    </source>
</evidence>
<evidence type="ECO:0000313" key="4">
    <source>
        <dbReference type="Proteomes" id="UP000198597"/>
    </source>
</evidence>
<dbReference type="RefSeq" id="WP_089967057.1">
    <property type="nucleotide sequence ID" value="NZ_FNJM01000002.1"/>
</dbReference>